<dbReference type="Proteomes" id="UP001259803">
    <property type="component" value="Unassembled WGS sequence"/>
</dbReference>
<keyword evidence="2" id="KW-1185">Reference proteome</keyword>
<name>A0ABU2ZKJ4_9SPHN</name>
<dbReference type="RefSeq" id="WP_311341693.1">
    <property type="nucleotide sequence ID" value="NZ_JAVRHS010000018.1"/>
</dbReference>
<reference evidence="1 2" key="1">
    <citation type="submission" date="2023-09" db="EMBL/GenBank/DDBJ databases">
        <authorList>
            <person name="Rey-Velasco X."/>
        </authorList>
    </citation>
    <scope>NUCLEOTIDE SEQUENCE [LARGE SCALE GENOMIC DNA]</scope>
    <source>
        <strain evidence="1 2">F390</strain>
    </source>
</reference>
<organism evidence="1 2">
    <name type="scientific">Croceicoccus esteveae</name>
    <dbReference type="NCBI Taxonomy" id="3075597"/>
    <lineage>
        <taxon>Bacteria</taxon>
        <taxon>Pseudomonadati</taxon>
        <taxon>Pseudomonadota</taxon>
        <taxon>Alphaproteobacteria</taxon>
        <taxon>Sphingomonadales</taxon>
        <taxon>Erythrobacteraceae</taxon>
        <taxon>Croceicoccus</taxon>
    </lineage>
</organism>
<evidence type="ECO:0000313" key="1">
    <source>
        <dbReference type="EMBL" id="MDT0577118.1"/>
    </source>
</evidence>
<dbReference type="EMBL" id="JAVRHS010000018">
    <property type="protein sequence ID" value="MDT0577118.1"/>
    <property type="molecule type" value="Genomic_DNA"/>
</dbReference>
<gene>
    <name evidence="1" type="ORF">RM533_13175</name>
</gene>
<sequence length="74" mass="7627">MFGELAFSLPDGIDYISDDENVHAGSLLVFHSSNGALHVDDTFNVLPPPASCFDAQDPAGSTSGVPFKADGCAA</sequence>
<proteinExistence type="predicted"/>
<protein>
    <submittedName>
        <fullName evidence="1">Uncharacterized protein</fullName>
    </submittedName>
</protein>
<comment type="caution">
    <text evidence="1">The sequence shown here is derived from an EMBL/GenBank/DDBJ whole genome shotgun (WGS) entry which is preliminary data.</text>
</comment>
<accession>A0ABU2ZKJ4</accession>
<evidence type="ECO:0000313" key="2">
    <source>
        <dbReference type="Proteomes" id="UP001259803"/>
    </source>
</evidence>